<keyword evidence="1" id="KW-1185">Reference proteome</keyword>
<reference evidence="2" key="1">
    <citation type="submission" date="2016-11" db="UniProtKB">
        <authorList>
            <consortium name="WormBaseParasite"/>
        </authorList>
    </citation>
    <scope>IDENTIFICATION</scope>
</reference>
<accession>A0A1I7WFQ2</accession>
<organism evidence="1 2">
    <name type="scientific">Heterorhabditis bacteriophora</name>
    <name type="common">Entomopathogenic nematode worm</name>
    <dbReference type="NCBI Taxonomy" id="37862"/>
    <lineage>
        <taxon>Eukaryota</taxon>
        <taxon>Metazoa</taxon>
        <taxon>Ecdysozoa</taxon>
        <taxon>Nematoda</taxon>
        <taxon>Chromadorea</taxon>
        <taxon>Rhabditida</taxon>
        <taxon>Rhabditina</taxon>
        <taxon>Rhabditomorpha</taxon>
        <taxon>Strongyloidea</taxon>
        <taxon>Heterorhabditidae</taxon>
        <taxon>Heterorhabditis</taxon>
    </lineage>
</organism>
<evidence type="ECO:0000313" key="2">
    <source>
        <dbReference type="WBParaSite" id="Hba_03806"/>
    </source>
</evidence>
<protein>
    <submittedName>
        <fullName evidence="2">Ovule protein</fullName>
    </submittedName>
</protein>
<sequence>MPPHPQRVWWIRHPSNSIVGHERFKSGISCETCFFNVVHHSFSQPKIGSLITSDYAGYASTRNKSVKGSDKRLC</sequence>
<proteinExistence type="predicted"/>
<dbReference type="AlphaFoldDB" id="A0A1I7WFQ2"/>
<name>A0A1I7WFQ2_HETBA</name>
<dbReference type="Proteomes" id="UP000095283">
    <property type="component" value="Unplaced"/>
</dbReference>
<evidence type="ECO:0000313" key="1">
    <source>
        <dbReference type="Proteomes" id="UP000095283"/>
    </source>
</evidence>
<dbReference type="WBParaSite" id="Hba_03806">
    <property type="protein sequence ID" value="Hba_03806"/>
    <property type="gene ID" value="Hba_03806"/>
</dbReference>